<feature type="region of interest" description="Disordered" evidence="1">
    <location>
        <begin position="147"/>
        <end position="196"/>
    </location>
</feature>
<dbReference type="InterPro" id="IPR012677">
    <property type="entry name" value="Nucleotide-bd_a/b_plait_sf"/>
</dbReference>
<reference evidence="3" key="2">
    <citation type="submission" date="2025-09" db="UniProtKB">
        <authorList>
            <consortium name="Ensembl"/>
        </authorList>
    </citation>
    <scope>IDENTIFICATION</scope>
</reference>
<dbReference type="InterPro" id="IPR035979">
    <property type="entry name" value="RBD_domain_sf"/>
</dbReference>
<dbReference type="InterPro" id="IPR000504">
    <property type="entry name" value="RRM_dom"/>
</dbReference>
<dbReference type="OrthoDB" id="1748655at2759"/>
<dbReference type="Gene3D" id="3.30.70.330">
    <property type="match status" value="1"/>
</dbReference>
<dbReference type="Pfam" id="PF00076">
    <property type="entry name" value="RRM_1"/>
    <property type="match status" value="1"/>
</dbReference>
<feature type="compositionally biased region" description="Basic and acidic residues" evidence="1">
    <location>
        <begin position="166"/>
        <end position="180"/>
    </location>
</feature>
<evidence type="ECO:0000259" key="2">
    <source>
        <dbReference type="Pfam" id="PF00076"/>
    </source>
</evidence>
<evidence type="ECO:0000256" key="1">
    <source>
        <dbReference type="SAM" id="MobiDB-lite"/>
    </source>
</evidence>
<evidence type="ECO:0000313" key="3">
    <source>
        <dbReference type="Ensembl" id="ENSMCSP00000010987.1"/>
    </source>
</evidence>
<name>A0A8C5X4Z7_9PASS</name>
<feature type="compositionally biased region" description="Gly residues" evidence="1">
    <location>
        <begin position="186"/>
        <end position="196"/>
    </location>
</feature>
<organism evidence="3 4">
    <name type="scientific">Malurus cyaneus samueli</name>
    <dbReference type="NCBI Taxonomy" id="2593467"/>
    <lineage>
        <taxon>Eukaryota</taxon>
        <taxon>Metazoa</taxon>
        <taxon>Chordata</taxon>
        <taxon>Craniata</taxon>
        <taxon>Vertebrata</taxon>
        <taxon>Euteleostomi</taxon>
        <taxon>Archelosauria</taxon>
        <taxon>Archosauria</taxon>
        <taxon>Dinosauria</taxon>
        <taxon>Saurischia</taxon>
        <taxon>Theropoda</taxon>
        <taxon>Coelurosauria</taxon>
        <taxon>Aves</taxon>
        <taxon>Neognathae</taxon>
        <taxon>Neoaves</taxon>
        <taxon>Telluraves</taxon>
        <taxon>Australaves</taxon>
        <taxon>Passeriformes</taxon>
        <taxon>Meliphagoidea</taxon>
        <taxon>Maluridae</taxon>
        <taxon>Malurus</taxon>
    </lineage>
</organism>
<evidence type="ECO:0000313" key="4">
    <source>
        <dbReference type="Proteomes" id="UP000694560"/>
    </source>
</evidence>
<proteinExistence type="predicted"/>
<dbReference type="AlphaFoldDB" id="A0A8C5X4Z7"/>
<dbReference type="SUPFAM" id="SSF54928">
    <property type="entry name" value="RNA-binding domain, RBD"/>
    <property type="match status" value="1"/>
</dbReference>
<feature type="region of interest" description="Disordered" evidence="1">
    <location>
        <begin position="101"/>
        <end position="120"/>
    </location>
</feature>
<feature type="compositionally biased region" description="Polar residues" evidence="1">
    <location>
        <begin position="150"/>
        <end position="162"/>
    </location>
</feature>
<protein>
    <recommendedName>
        <fullName evidence="2">RRM domain-containing protein</fullName>
    </recommendedName>
</protein>
<accession>A0A8C5X4Z7</accession>
<dbReference type="Ensembl" id="ENSMCST00000011277.1">
    <property type="protein sequence ID" value="ENSMCSP00000010987.1"/>
    <property type="gene ID" value="ENSMCSG00000007775.1"/>
</dbReference>
<feature type="domain" description="RRM" evidence="2">
    <location>
        <begin position="77"/>
        <end position="98"/>
    </location>
</feature>
<keyword evidence="4" id="KW-1185">Reference proteome</keyword>
<sequence length="196" mass="21120">MAPVGPSWLLTAPFGSAWHPLAPVGSSDGPSWLLMAPVGSTSTTWHSNDDDVYRAPPIDRSILPTKRLPKSPPYTAFLGNLPYDVTEESIKDFFRGLNVSDVPEGGMNTEREPGMGTRDGNLEWELGIEEPGMEPEMGHRTKSGMGTGMGTQQSWDGKQNGNCDGIRMEPGMEQRKKPGIENEMGTGMGAQKGSLG</sequence>
<dbReference type="GO" id="GO:0003723">
    <property type="term" value="F:RNA binding"/>
    <property type="evidence" value="ECO:0007669"/>
    <property type="project" value="InterPro"/>
</dbReference>
<reference evidence="3" key="1">
    <citation type="submission" date="2025-08" db="UniProtKB">
        <authorList>
            <consortium name="Ensembl"/>
        </authorList>
    </citation>
    <scope>IDENTIFICATION</scope>
</reference>
<dbReference type="Proteomes" id="UP000694560">
    <property type="component" value="Unplaced"/>
</dbReference>